<dbReference type="InterPro" id="IPR045309">
    <property type="entry name" value="ABA2-like"/>
</dbReference>
<dbReference type="PRINTS" id="PR00080">
    <property type="entry name" value="SDRFAMILY"/>
</dbReference>
<dbReference type="InterPro" id="IPR002347">
    <property type="entry name" value="SDR_fam"/>
</dbReference>
<name>A0A4D6LHH5_VIGUN</name>
<dbReference type="CDD" id="cd05326">
    <property type="entry name" value="secoisolariciresinol-DH_like_SDR_c"/>
    <property type="match status" value="1"/>
</dbReference>
<evidence type="ECO:0000256" key="2">
    <source>
        <dbReference type="ARBA" id="ARBA00023002"/>
    </source>
</evidence>
<dbReference type="NCBIfam" id="NF005559">
    <property type="entry name" value="PRK07231.1"/>
    <property type="match status" value="2"/>
</dbReference>
<keyword evidence="4" id="KW-1185">Reference proteome</keyword>
<dbReference type="InterPro" id="IPR036291">
    <property type="entry name" value="NAD(P)-bd_dom_sf"/>
</dbReference>
<protein>
    <submittedName>
        <fullName evidence="3">Momilactone-A synthase</fullName>
    </submittedName>
</protein>
<dbReference type="SUPFAM" id="SSF51735">
    <property type="entry name" value="NAD(P)-binding Rossmann-fold domains"/>
    <property type="match status" value="2"/>
</dbReference>
<dbReference type="PANTHER" id="PTHR43180:SF30">
    <property type="entry name" value="MOMILACTONE A SYNTHASE"/>
    <property type="match status" value="1"/>
</dbReference>
<evidence type="ECO:0000313" key="3">
    <source>
        <dbReference type="EMBL" id="QCD88013.1"/>
    </source>
</evidence>
<reference evidence="3 4" key="1">
    <citation type="submission" date="2019-04" db="EMBL/GenBank/DDBJ databases">
        <title>An improved genome assembly and genetic linkage map for asparagus bean, Vigna unguiculata ssp. sesquipedialis.</title>
        <authorList>
            <person name="Xia Q."/>
            <person name="Zhang R."/>
            <person name="Dong Y."/>
        </authorList>
    </citation>
    <scope>NUCLEOTIDE SEQUENCE [LARGE SCALE GENOMIC DNA]</scope>
    <source>
        <tissue evidence="3">Leaf</tissue>
    </source>
</reference>
<comment type="similarity">
    <text evidence="1">Belongs to the short-chain dehydrogenases/reductases (SDR) family.</text>
</comment>
<dbReference type="PRINTS" id="PR00081">
    <property type="entry name" value="GDHRDH"/>
</dbReference>
<dbReference type="Pfam" id="PF13561">
    <property type="entry name" value="adh_short_C2"/>
    <property type="match status" value="2"/>
</dbReference>
<dbReference type="GO" id="GO:0016616">
    <property type="term" value="F:oxidoreductase activity, acting on the CH-OH group of donors, NAD or NADP as acceptor"/>
    <property type="evidence" value="ECO:0007669"/>
    <property type="project" value="InterPro"/>
</dbReference>
<dbReference type="FunFam" id="3.40.50.720:FF:000084">
    <property type="entry name" value="Short-chain dehydrogenase reductase"/>
    <property type="match status" value="2"/>
</dbReference>
<keyword evidence="2" id="KW-0560">Oxidoreductase</keyword>
<sequence>MANGSVLSAVVKRLEGKVAIITGGASGIGEATARLFSQHGAHVVVADIQDDVGLSLCNELESAIYVHCDVTKEEDIEKCVDTAVSKFGKLDIMFNNAGTGDEFKRSILDNTKSDFERVIRVNLVGPFLGTKHAARVMIPGRRGRGGIINTASVAGCIGGGATHASTSSKHALVGLTKNTAVELGQFGIRVNCVSPFAIVTPLLNKYFNLDEEGVRKTYMNLKGWYPVPNDVAEAALYLASDESKFVSSHNLVIDGGLINSNVGFPMFEIKRHYYEKNHMFLSILYLISIFERNLAFLNGHLFSHFVRFFIYSKTSLMANGSVLSVAVKRLEGKVAIITGGASGIGEATARLFSQHGAHVVVADIQDDVGLSLCNELESAIYVHCDVTKEEDVENCVNIAVSKFGKLDIMFNNAGTGDEFKRSILDNTKSDFERVISVNLVGPFLGTKHAARVMIPARKGCIINTASVAGCIGGGATHAYTSSKHALVGLTKNTAVELGQFGIRVNCVSPFAVATPLLSKYFNLDEEGVREAYSNLKGSYLVPNDVAEAALYLASDESKYVSAHNLVLDGGLTNSNVGFPMFEKSV</sequence>
<organism evidence="3 4">
    <name type="scientific">Vigna unguiculata</name>
    <name type="common">Cowpea</name>
    <dbReference type="NCBI Taxonomy" id="3917"/>
    <lineage>
        <taxon>Eukaryota</taxon>
        <taxon>Viridiplantae</taxon>
        <taxon>Streptophyta</taxon>
        <taxon>Embryophyta</taxon>
        <taxon>Tracheophyta</taxon>
        <taxon>Spermatophyta</taxon>
        <taxon>Magnoliopsida</taxon>
        <taxon>eudicotyledons</taxon>
        <taxon>Gunneridae</taxon>
        <taxon>Pentapetalae</taxon>
        <taxon>rosids</taxon>
        <taxon>fabids</taxon>
        <taxon>Fabales</taxon>
        <taxon>Fabaceae</taxon>
        <taxon>Papilionoideae</taxon>
        <taxon>50 kb inversion clade</taxon>
        <taxon>NPAAA clade</taxon>
        <taxon>indigoferoid/millettioid clade</taxon>
        <taxon>Phaseoleae</taxon>
        <taxon>Vigna</taxon>
    </lineage>
</organism>
<dbReference type="PANTHER" id="PTHR43180">
    <property type="entry name" value="3-OXOACYL-(ACYL-CARRIER-PROTEIN) REDUCTASE (AFU_ORTHOLOGUE AFUA_6G11210)"/>
    <property type="match status" value="1"/>
</dbReference>
<dbReference type="AlphaFoldDB" id="A0A4D6LHH5"/>
<gene>
    <name evidence="3" type="ORF">DEO72_LG3g2553</name>
</gene>
<dbReference type="InterPro" id="IPR020904">
    <property type="entry name" value="Sc_DH/Rdtase_CS"/>
</dbReference>
<dbReference type="EMBL" id="CP039347">
    <property type="protein sequence ID" value="QCD88013.1"/>
    <property type="molecule type" value="Genomic_DNA"/>
</dbReference>
<dbReference type="Proteomes" id="UP000501690">
    <property type="component" value="Linkage Group LG3"/>
</dbReference>
<dbReference type="PROSITE" id="PS00061">
    <property type="entry name" value="ADH_SHORT"/>
    <property type="match status" value="1"/>
</dbReference>
<accession>A0A4D6LHH5</accession>
<evidence type="ECO:0000256" key="1">
    <source>
        <dbReference type="ARBA" id="ARBA00006484"/>
    </source>
</evidence>
<evidence type="ECO:0000313" key="4">
    <source>
        <dbReference type="Proteomes" id="UP000501690"/>
    </source>
</evidence>
<proteinExistence type="inferred from homology"/>
<dbReference type="Gene3D" id="3.40.50.720">
    <property type="entry name" value="NAD(P)-binding Rossmann-like Domain"/>
    <property type="match status" value="2"/>
</dbReference>